<dbReference type="GO" id="GO:0000981">
    <property type="term" value="F:DNA-binding transcription factor activity, RNA polymerase II-specific"/>
    <property type="evidence" value="ECO:0007669"/>
    <property type="project" value="InterPro"/>
</dbReference>
<sequence length="579" mass="64513">MPREVCKPLSLQKLAEFRSIIRELTQMGFSAVPKTMHYISSTRRKSCTACVKSKRRCDLEFPFCRRCLVKGLDCKYPTPSSGRDRKVVVRQTLPEQKPGSASVDVVGFGAAELLPFNGSDTDLRGQDGRPLLFIRLFDPSLNDQVQAQKHNYLLETWAAHLWKRSFNEPAVLANCYETWVFNESLRRTIMMSVFVPVLARIPFTKDLQAWNSAPEEWNHKVLPELLEDDGLTAYMDFTEQWTREKEVETLDPFGPKTIKTIGYIGLGNAGYSMASNLSKNGFNVVVYDIDTEKVQKAAKDWENTTASNGSSESFKGCDMIVTMLPQGKVVREVIVGKGIDKVLKPGTIIVDTSSSSPFDTQSLGRELATHDLILVDAPITQTYMHATDAGESTLMVGANSPETFEAVKPVLSAMAGYLFHMGPLGSGHAMKTLNNYIMASSICALNDSLVTGQKWGLDPQKMIDVLNVGTGVCFPTLDTFRRDALPRTFNSGFGLALLVKDLGITQEFMDNSQFETQLPSLLKGYLGDALGELDERADHTESLRGWEKRAGFEVKKTDKVQKIPEKDFKHRLEGINRGF</sequence>
<protein>
    <recommendedName>
        <fullName evidence="3">3-hydroxyisobutyrate dehydrogenase</fullName>
        <ecNumber evidence="3">1.1.1.31</ecNumber>
    </recommendedName>
</protein>
<dbReference type="InterPro" id="IPR001138">
    <property type="entry name" value="Zn2Cys6_DnaBD"/>
</dbReference>
<evidence type="ECO:0000256" key="8">
    <source>
        <dbReference type="ARBA" id="ARBA00049197"/>
    </source>
</evidence>
<dbReference type="GO" id="GO:0050661">
    <property type="term" value="F:NADP binding"/>
    <property type="evidence" value="ECO:0007669"/>
    <property type="project" value="InterPro"/>
</dbReference>
<dbReference type="CDD" id="cd00067">
    <property type="entry name" value="GAL4"/>
    <property type="match status" value="1"/>
</dbReference>
<dbReference type="Pfam" id="PF14833">
    <property type="entry name" value="NAD_binding_11"/>
    <property type="match status" value="1"/>
</dbReference>
<dbReference type="SUPFAM" id="SSF57701">
    <property type="entry name" value="Zn2/Cys6 DNA-binding domain"/>
    <property type="match status" value="1"/>
</dbReference>
<dbReference type="GO" id="GO:0051287">
    <property type="term" value="F:NAD binding"/>
    <property type="evidence" value="ECO:0007669"/>
    <property type="project" value="InterPro"/>
</dbReference>
<dbReference type="InterPro" id="IPR006115">
    <property type="entry name" value="6PGDH_NADP-bd"/>
</dbReference>
<evidence type="ECO:0000256" key="2">
    <source>
        <dbReference type="ARBA" id="ARBA00006013"/>
    </source>
</evidence>
<dbReference type="InterPro" id="IPR036864">
    <property type="entry name" value="Zn2-C6_fun-type_DNA-bd_sf"/>
</dbReference>
<dbReference type="Gene3D" id="1.10.1040.10">
    <property type="entry name" value="N-(1-d-carboxylethyl)-l-norvaline Dehydrogenase, domain 2"/>
    <property type="match status" value="1"/>
</dbReference>
<dbReference type="OrthoDB" id="21615at2759"/>
<dbReference type="EC" id="1.1.1.31" evidence="3"/>
<dbReference type="Gene3D" id="3.40.50.720">
    <property type="entry name" value="NAD(P)-binding Rossmann-like Domain"/>
    <property type="match status" value="1"/>
</dbReference>
<evidence type="ECO:0000256" key="6">
    <source>
        <dbReference type="ARBA" id="ARBA00023027"/>
    </source>
</evidence>
<proteinExistence type="inferred from homology"/>
<dbReference type="Gene3D" id="4.10.240.10">
    <property type="entry name" value="Zn(2)-C6 fungal-type DNA-binding domain"/>
    <property type="match status" value="1"/>
</dbReference>
<evidence type="ECO:0000256" key="5">
    <source>
        <dbReference type="ARBA" id="ARBA00023002"/>
    </source>
</evidence>
<feature type="domain" description="Zn(2)-C6 fungal-type" evidence="9">
    <location>
        <begin position="46"/>
        <end position="76"/>
    </location>
</feature>
<dbReference type="Proteomes" id="UP000758155">
    <property type="component" value="Unassembled WGS sequence"/>
</dbReference>
<dbReference type="InterPro" id="IPR029154">
    <property type="entry name" value="HIBADH-like_NADP-bd"/>
</dbReference>
<comment type="pathway">
    <text evidence="1">Amino-acid degradation; L-valine degradation.</text>
</comment>
<dbReference type="GO" id="GO:0008270">
    <property type="term" value="F:zinc ion binding"/>
    <property type="evidence" value="ECO:0007669"/>
    <property type="project" value="InterPro"/>
</dbReference>
<comment type="similarity">
    <text evidence="2">Belongs to the HIBADH-related family. 3-hydroxyisobutyrate dehydrogenase subfamily.</text>
</comment>
<comment type="catalytic activity">
    <reaction evidence="8">
        <text>3-hydroxy-2-methylpropanoate + NAD(+) = 2-methyl-3-oxopropanoate + NADH + H(+)</text>
        <dbReference type="Rhea" id="RHEA:17681"/>
        <dbReference type="ChEBI" id="CHEBI:11805"/>
        <dbReference type="ChEBI" id="CHEBI:15378"/>
        <dbReference type="ChEBI" id="CHEBI:57540"/>
        <dbReference type="ChEBI" id="CHEBI:57700"/>
        <dbReference type="ChEBI" id="CHEBI:57945"/>
        <dbReference type="EC" id="1.1.1.31"/>
    </reaction>
</comment>
<dbReference type="GO" id="GO:0009083">
    <property type="term" value="P:branched-chain amino acid catabolic process"/>
    <property type="evidence" value="ECO:0007669"/>
    <property type="project" value="UniProtKB-KW"/>
</dbReference>
<dbReference type="PANTHER" id="PTHR22981">
    <property type="entry name" value="3-HYDROXYISOBUTYRATE DEHYDROGENASE-RELATED"/>
    <property type="match status" value="1"/>
</dbReference>
<dbReference type="Pfam" id="PF03446">
    <property type="entry name" value="NAD_binding_2"/>
    <property type="match status" value="1"/>
</dbReference>
<keyword evidence="4" id="KW-0101">Branched-chain amino acid catabolism</keyword>
<keyword evidence="7" id="KW-0539">Nucleus</keyword>
<evidence type="ECO:0000313" key="10">
    <source>
        <dbReference type="EMBL" id="KAF3040331.1"/>
    </source>
</evidence>
<dbReference type="GO" id="GO:0008442">
    <property type="term" value="F:3-hydroxyisobutyrate dehydrogenase activity"/>
    <property type="evidence" value="ECO:0007669"/>
    <property type="project" value="UniProtKB-EC"/>
</dbReference>
<keyword evidence="5" id="KW-0560">Oxidoreductase</keyword>
<reference evidence="10" key="1">
    <citation type="submission" date="2019-04" db="EMBL/GenBank/DDBJ databases">
        <title>Sequencing of skin fungus with MAO and IRED activity.</title>
        <authorList>
            <person name="Marsaioli A.J."/>
            <person name="Bonatto J.M.C."/>
            <person name="Reis Junior O."/>
        </authorList>
    </citation>
    <scope>NUCLEOTIDE SEQUENCE</scope>
    <source>
        <strain evidence="10">28M1</strain>
    </source>
</reference>
<evidence type="ECO:0000313" key="11">
    <source>
        <dbReference type="Proteomes" id="UP000758155"/>
    </source>
</evidence>
<dbReference type="SUPFAM" id="SSF48179">
    <property type="entry name" value="6-phosphogluconate dehydrogenase C-terminal domain-like"/>
    <property type="match status" value="1"/>
</dbReference>
<name>A0A9P5C129_9PLEO</name>
<accession>A0A9P5C129</accession>
<dbReference type="EMBL" id="SWKV01000026">
    <property type="protein sequence ID" value="KAF3040331.1"/>
    <property type="molecule type" value="Genomic_DNA"/>
</dbReference>
<evidence type="ECO:0000256" key="7">
    <source>
        <dbReference type="ARBA" id="ARBA00023242"/>
    </source>
</evidence>
<dbReference type="PROSITE" id="PS50048">
    <property type="entry name" value="ZN2_CY6_FUNGAL_2"/>
    <property type="match status" value="1"/>
</dbReference>
<keyword evidence="11" id="KW-1185">Reference proteome</keyword>
<evidence type="ECO:0000256" key="4">
    <source>
        <dbReference type="ARBA" id="ARBA00022456"/>
    </source>
</evidence>
<dbReference type="Pfam" id="PF00172">
    <property type="entry name" value="Zn_clus"/>
    <property type="match status" value="1"/>
</dbReference>
<organism evidence="10 11">
    <name type="scientific">Didymella heteroderae</name>
    <dbReference type="NCBI Taxonomy" id="1769908"/>
    <lineage>
        <taxon>Eukaryota</taxon>
        <taxon>Fungi</taxon>
        <taxon>Dikarya</taxon>
        <taxon>Ascomycota</taxon>
        <taxon>Pezizomycotina</taxon>
        <taxon>Dothideomycetes</taxon>
        <taxon>Pleosporomycetidae</taxon>
        <taxon>Pleosporales</taxon>
        <taxon>Pleosporineae</taxon>
        <taxon>Didymellaceae</taxon>
        <taxon>Didymella</taxon>
    </lineage>
</organism>
<keyword evidence="6" id="KW-0520">NAD</keyword>
<dbReference type="InterPro" id="IPR036291">
    <property type="entry name" value="NAD(P)-bd_dom_sf"/>
</dbReference>
<gene>
    <name evidence="10" type="ORF">E8E12_008601</name>
</gene>
<dbReference type="SUPFAM" id="SSF51735">
    <property type="entry name" value="NAD(P)-binding Rossmann-fold domains"/>
    <property type="match status" value="1"/>
</dbReference>
<dbReference type="PANTHER" id="PTHR22981:SF7">
    <property type="entry name" value="3-HYDROXYISOBUTYRATE DEHYDROGENASE, MITOCHONDRIAL"/>
    <property type="match status" value="1"/>
</dbReference>
<dbReference type="InterPro" id="IPR013328">
    <property type="entry name" value="6PGD_dom2"/>
</dbReference>
<evidence type="ECO:0000259" key="9">
    <source>
        <dbReference type="PROSITE" id="PS50048"/>
    </source>
</evidence>
<dbReference type="AlphaFoldDB" id="A0A9P5C129"/>
<dbReference type="InterPro" id="IPR008927">
    <property type="entry name" value="6-PGluconate_DH-like_C_sf"/>
</dbReference>
<comment type="caution">
    <text evidence="10">The sequence shown here is derived from an EMBL/GenBank/DDBJ whole genome shotgun (WGS) entry which is preliminary data.</text>
</comment>
<dbReference type="SMART" id="SM00066">
    <property type="entry name" value="GAL4"/>
    <property type="match status" value="1"/>
</dbReference>
<evidence type="ECO:0000256" key="3">
    <source>
        <dbReference type="ARBA" id="ARBA00012991"/>
    </source>
</evidence>
<evidence type="ECO:0000256" key="1">
    <source>
        <dbReference type="ARBA" id="ARBA00005109"/>
    </source>
</evidence>